<evidence type="ECO:0000313" key="3">
    <source>
        <dbReference type="Proteomes" id="UP000662703"/>
    </source>
</evidence>
<keyword evidence="1" id="KW-0812">Transmembrane</keyword>
<organism evidence="2 3">
    <name type="scientific">Alloalcanivorax profundimaris</name>
    <dbReference type="NCBI Taxonomy" id="2735259"/>
    <lineage>
        <taxon>Bacteria</taxon>
        <taxon>Pseudomonadati</taxon>
        <taxon>Pseudomonadota</taxon>
        <taxon>Gammaproteobacteria</taxon>
        <taxon>Oceanospirillales</taxon>
        <taxon>Alcanivoracaceae</taxon>
        <taxon>Alloalcanivorax</taxon>
    </lineage>
</organism>
<keyword evidence="1" id="KW-0472">Membrane</keyword>
<gene>
    <name evidence="2" type="ORF">Y5W_03016</name>
</gene>
<evidence type="ECO:0000256" key="1">
    <source>
        <dbReference type="SAM" id="Phobius"/>
    </source>
</evidence>
<accession>A0ABS0AUB9</accession>
<keyword evidence="1" id="KW-1133">Transmembrane helix</keyword>
<sequence length="99" mass="10212">MSKLSLRQLAASPRLGVASRTLVAVFGGYALAAVTTAALALWLPVERADAVITGTLLSFLIYTVAVLFAFSTRSALRAWVGILAPTLVGAALVWLGGPA</sequence>
<feature type="transmembrane region" description="Helical" evidence="1">
    <location>
        <begin position="78"/>
        <end position="97"/>
    </location>
</feature>
<reference evidence="2 3" key="1">
    <citation type="submission" date="2012-09" db="EMBL/GenBank/DDBJ databases">
        <title>Genome Sequence of alkane-degrading Bacterium Alcanivorax sp. 521-1.</title>
        <authorList>
            <person name="Lai Q."/>
            <person name="Shao Z."/>
        </authorList>
    </citation>
    <scope>NUCLEOTIDE SEQUENCE [LARGE SCALE GENOMIC DNA]</scope>
    <source>
        <strain evidence="2 3">521-1</strain>
    </source>
</reference>
<name>A0ABS0AUB9_9GAMM</name>
<dbReference type="Proteomes" id="UP000662703">
    <property type="component" value="Unassembled WGS sequence"/>
</dbReference>
<dbReference type="Pfam" id="PF12365">
    <property type="entry name" value="DUF3649"/>
    <property type="match status" value="1"/>
</dbReference>
<feature type="transmembrane region" description="Helical" evidence="1">
    <location>
        <begin position="50"/>
        <end position="71"/>
    </location>
</feature>
<dbReference type="EMBL" id="ARXX01000055">
    <property type="protein sequence ID" value="MBF5057722.1"/>
    <property type="molecule type" value="Genomic_DNA"/>
</dbReference>
<keyword evidence="3" id="KW-1185">Reference proteome</keyword>
<dbReference type="InterPro" id="IPR022109">
    <property type="entry name" value="DUF3649"/>
</dbReference>
<protein>
    <recommendedName>
        <fullName evidence="4">DUF3649 domain-containing protein</fullName>
    </recommendedName>
</protein>
<evidence type="ECO:0000313" key="2">
    <source>
        <dbReference type="EMBL" id="MBF5057722.1"/>
    </source>
</evidence>
<feature type="transmembrane region" description="Helical" evidence="1">
    <location>
        <begin position="21"/>
        <end position="44"/>
    </location>
</feature>
<evidence type="ECO:0008006" key="4">
    <source>
        <dbReference type="Google" id="ProtNLM"/>
    </source>
</evidence>
<dbReference type="RefSeq" id="WP_161384798.1">
    <property type="nucleotide sequence ID" value="NZ_ARXX01000055.1"/>
</dbReference>
<comment type="caution">
    <text evidence="2">The sequence shown here is derived from an EMBL/GenBank/DDBJ whole genome shotgun (WGS) entry which is preliminary data.</text>
</comment>
<proteinExistence type="predicted"/>